<keyword evidence="4 6" id="KW-1133">Transmembrane helix</keyword>
<feature type="transmembrane region" description="Helical" evidence="6">
    <location>
        <begin position="275"/>
        <end position="294"/>
    </location>
</feature>
<dbReference type="SUPFAM" id="SSF103481">
    <property type="entry name" value="Multidrug resistance efflux transporter EmrE"/>
    <property type="match status" value="1"/>
</dbReference>
<feature type="transmembrane region" description="Helical" evidence="6">
    <location>
        <begin position="186"/>
        <end position="205"/>
    </location>
</feature>
<feature type="transmembrane region" description="Helical" evidence="6">
    <location>
        <begin position="45"/>
        <end position="65"/>
    </location>
</feature>
<evidence type="ECO:0000259" key="7">
    <source>
        <dbReference type="Pfam" id="PF00892"/>
    </source>
</evidence>
<dbReference type="AlphaFoldDB" id="A0A4S8IMR9"/>
<feature type="transmembrane region" description="Helical" evidence="6">
    <location>
        <begin position="250"/>
        <end position="269"/>
    </location>
</feature>
<feature type="domain" description="EamA" evidence="7">
    <location>
        <begin position="156"/>
        <end position="294"/>
    </location>
</feature>
<accession>A0A4S8IMR9</accession>
<keyword evidence="3 6" id="KW-0812">Transmembrane</keyword>
<feature type="transmembrane region" description="Helical" evidence="6">
    <location>
        <begin position="225"/>
        <end position="243"/>
    </location>
</feature>
<feature type="transmembrane region" description="Helical" evidence="6">
    <location>
        <begin position="155"/>
        <end position="174"/>
    </location>
</feature>
<sequence length="542" mass="58669">MGGRDWSEVAQGLKPAAAMVLIQTAFAGVNILYKLALNDGMDVKVLVAYRYIFAAAFISPVAFFIERKRRPKITWKILGLTFLCGLFGLERLGIRANYGRAKVLGTLLGLGGAMLLTFYKGAGIELWSTNINLSEQQDHGGHHLAAPHSESGNRVMGSFLAVASCLCYALWLIIQAKLAEAFPCHYSNAALMCLMGSIQASFLALCVERHRIQWRLGFDIRLLTAAYSGIFASGMSFTLLGWCIKKKGPVYASVFNPLMLVLVAILSSLLLDEKLYLGCLLGAALIVIGLYIVLWGKGREASKIDEGSPAEATRESIEVVVAAQEAATDPGSGNVKSSLRYVVFARTVGGIVMSAQSKQNCQRHLIGCTFSSLRLRSAVSRASTLYRTASGGIKENSVVLRTTIFFETRDAVPVLNSSEPRGVDELPQKPSYITDGIFGATGAFRSTKFHPSQNIPRVTRDLDPVHSIQAKAVRLPDSTAYARTESALRVMDPVRVALRSIDTNLKAQKTLESCCYADVSCRARVSPASHSATGSSVLSLRG</sequence>
<evidence type="ECO:0000256" key="1">
    <source>
        <dbReference type="ARBA" id="ARBA00004141"/>
    </source>
</evidence>
<dbReference type="InterPro" id="IPR030184">
    <property type="entry name" value="WAT1-related"/>
</dbReference>
<gene>
    <name evidence="8" type="ORF">C4D60_Mb06t13680</name>
</gene>
<feature type="transmembrane region" description="Helical" evidence="6">
    <location>
        <begin position="12"/>
        <end position="33"/>
    </location>
</feature>
<feature type="transmembrane region" description="Helical" evidence="6">
    <location>
        <begin position="77"/>
        <end position="94"/>
    </location>
</feature>
<keyword evidence="5 6" id="KW-0472">Membrane</keyword>
<dbReference type="PANTHER" id="PTHR31218">
    <property type="entry name" value="WAT1-RELATED PROTEIN"/>
    <property type="match status" value="1"/>
</dbReference>
<dbReference type="GO" id="GO:0016020">
    <property type="term" value="C:membrane"/>
    <property type="evidence" value="ECO:0007669"/>
    <property type="project" value="UniProtKB-SubCell"/>
</dbReference>
<proteinExistence type="inferred from homology"/>
<evidence type="ECO:0000256" key="2">
    <source>
        <dbReference type="ARBA" id="ARBA00007635"/>
    </source>
</evidence>
<organism evidence="8 9">
    <name type="scientific">Musa balbisiana</name>
    <name type="common">Banana</name>
    <dbReference type="NCBI Taxonomy" id="52838"/>
    <lineage>
        <taxon>Eukaryota</taxon>
        <taxon>Viridiplantae</taxon>
        <taxon>Streptophyta</taxon>
        <taxon>Embryophyta</taxon>
        <taxon>Tracheophyta</taxon>
        <taxon>Spermatophyta</taxon>
        <taxon>Magnoliopsida</taxon>
        <taxon>Liliopsida</taxon>
        <taxon>Zingiberales</taxon>
        <taxon>Musaceae</taxon>
        <taxon>Musa</taxon>
    </lineage>
</organism>
<comment type="similarity">
    <text evidence="2">Belongs to the drug/metabolite transporter (DMT) superfamily. Plant drug/metabolite exporter (P-DME) (TC 2.A.7.4) family.</text>
</comment>
<dbReference type="GO" id="GO:0022857">
    <property type="term" value="F:transmembrane transporter activity"/>
    <property type="evidence" value="ECO:0007669"/>
    <property type="project" value="InterPro"/>
</dbReference>
<dbReference type="Proteomes" id="UP000317650">
    <property type="component" value="Chromosome 6"/>
</dbReference>
<comment type="caution">
    <text evidence="8">The sequence shown here is derived from an EMBL/GenBank/DDBJ whole genome shotgun (WGS) entry which is preliminary data.</text>
</comment>
<evidence type="ECO:0000256" key="3">
    <source>
        <dbReference type="ARBA" id="ARBA00022692"/>
    </source>
</evidence>
<evidence type="ECO:0000256" key="6">
    <source>
        <dbReference type="SAM" id="Phobius"/>
    </source>
</evidence>
<dbReference type="Pfam" id="PF00892">
    <property type="entry name" value="EamA"/>
    <property type="match status" value="1"/>
</dbReference>
<dbReference type="InterPro" id="IPR037185">
    <property type="entry name" value="EmrE-like"/>
</dbReference>
<name>A0A4S8IMR9_MUSBA</name>
<protein>
    <recommendedName>
        <fullName evidence="7">EamA domain-containing protein</fullName>
    </recommendedName>
</protein>
<feature type="transmembrane region" description="Helical" evidence="6">
    <location>
        <begin position="101"/>
        <end position="119"/>
    </location>
</feature>
<evidence type="ECO:0000256" key="4">
    <source>
        <dbReference type="ARBA" id="ARBA00022989"/>
    </source>
</evidence>
<dbReference type="EMBL" id="PYDT01000009">
    <property type="protein sequence ID" value="THU49827.1"/>
    <property type="molecule type" value="Genomic_DNA"/>
</dbReference>
<keyword evidence="9" id="KW-1185">Reference proteome</keyword>
<comment type="subcellular location">
    <subcellularLocation>
        <location evidence="1">Membrane</location>
        <topology evidence="1">Multi-pass membrane protein</topology>
    </subcellularLocation>
</comment>
<reference evidence="8 9" key="1">
    <citation type="journal article" date="2019" name="Nat. Plants">
        <title>Genome sequencing of Musa balbisiana reveals subgenome evolution and function divergence in polyploid bananas.</title>
        <authorList>
            <person name="Yao X."/>
        </authorList>
    </citation>
    <scope>NUCLEOTIDE SEQUENCE [LARGE SCALE GENOMIC DNA]</scope>
    <source>
        <strain evidence="9">cv. DH-PKW</strain>
        <tissue evidence="8">Leaves</tissue>
    </source>
</reference>
<evidence type="ECO:0000256" key="5">
    <source>
        <dbReference type="ARBA" id="ARBA00023136"/>
    </source>
</evidence>
<evidence type="ECO:0000313" key="9">
    <source>
        <dbReference type="Proteomes" id="UP000317650"/>
    </source>
</evidence>
<dbReference type="InterPro" id="IPR000620">
    <property type="entry name" value="EamA_dom"/>
</dbReference>
<evidence type="ECO:0000313" key="8">
    <source>
        <dbReference type="EMBL" id="THU49827.1"/>
    </source>
</evidence>